<evidence type="ECO:0000256" key="5">
    <source>
        <dbReference type="ARBA" id="ARBA00022832"/>
    </source>
</evidence>
<keyword evidence="7" id="KW-0443">Lipid metabolism</keyword>
<keyword evidence="5" id="KW-0276">Fatty acid metabolism</keyword>
<dbReference type="GO" id="GO:0016020">
    <property type="term" value="C:membrane"/>
    <property type="evidence" value="ECO:0007669"/>
    <property type="project" value="UniProtKB-SubCell"/>
</dbReference>
<proteinExistence type="predicted"/>
<feature type="transmembrane region" description="Helical" evidence="10">
    <location>
        <begin position="46"/>
        <end position="67"/>
    </location>
</feature>
<dbReference type="Proteomes" id="UP001054945">
    <property type="component" value="Unassembled WGS sequence"/>
</dbReference>
<evidence type="ECO:0000256" key="4">
    <source>
        <dbReference type="ARBA" id="ARBA00022692"/>
    </source>
</evidence>
<organism evidence="11 12">
    <name type="scientific">Caerostris extrusa</name>
    <name type="common">Bark spider</name>
    <name type="synonym">Caerostris bankana</name>
    <dbReference type="NCBI Taxonomy" id="172846"/>
    <lineage>
        <taxon>Eukaryota</taxon>
        <taxon>Metazoa</taxon>
        <taxon>Ecdysozoa</taxon>
        <taxon>Arthropoda</taxon>
        <taxon>Chelicerata</taxon>
        <taxon>Arachnida</taxon>
        <taxon>Araneae</taxon>
        <taxon>Araneomorphae</taxon>
        <taxon>Entelegynae</taxon>
        <taxon>Araneoidea</taxon>
        <taxon>Araneidae</taxon>
        <taxon>Caerostris</taxon>
    </lineage>
</organism>
<accession>A0AAV4YEE2</accession>
<evidence type="ECO:0008006" key="13">
    <source>
        <dbReference type="Google" id="ProtNLM"/>
    </source>
</evidence>
<reference evidence="11 12" key="1">
    <citation type="submission" date="2021-06" db="EMBL/GenBank/DDBJ databases">
        <title>Caerostris extrusa draft genome.</title>
        <authorList>
            <person name="Kono N."/>
            <person name="Arakawa K."/>
        </authorList>
    </citation>
    <scope>NUCLEOTIDE SEQUENCE [LARGE SCALE GENOMIC DNA]</scope>
</reference>
<protein>
    <recommendedName>
        <fullName evidence="13">Very-long-chain 3-oxoacyl-CoA synthase</fullName>
    </recommendedName>
</protein>
<dbReference type="InterPro" id="IPR002076">
    <property type="entry name" value="ELO_fam"/>
</dbReference>
<dbReference type="GO" id="GO:0009922">
    <property type="term" value="F:fatty acid elongase activity"/>
    <property type="evidence" value="ECO:0007669"/>
    <property type="project" value="InterPro"/>
</dbReference>
<keyword evidence="3" id="KW-0808">Transferase</keyword>
<evidence type="ECO:0000256" key="8">
    <source>
        <dbReference type="ARBA" id="ARBA00023136"/>
    </source>
</evidence>
<evidence type="ECO:0000256" key="7">
    <source>
        <dbReference type="ARBA" id="ARBA00023098"/>
    </source>
</evidence>
<comment type="subcellular location">
    <subcellularLocation>
        <location evidence="1">Membrane</location>
        <topology evidence="1">Multi-pass membrane protein</topology>
    </subcellularLocation>
</comment>
<evidence type="ECO:0000256" key="10">
    <source>
        <dbReference type="SAM" id="Phobius"/>
    </source>
</evidence>
<evidence type="ECO:0000256" key="1">
    <source>
        <dbReference type="ARBA" id="ARBA00004141"/>
    </source>
</evidence>
<feature type="transmembrane region" description="Helical" evidence="10">
    <location>
        <begin position="20"/>
        <end position="40"/>
    </location>
</feature>
<dbReference type="AlphaFoldDB" id="A0AAV4YEE2"/>
<evidence type="ECO:0000256" key="2">
    <source>
        <dbReference type="ARBA" id="ARBA00022516"/>
    </source>
</evidence>
<dbReference type="GO" id="GO:0006633">
    <property type="term" value="P:fatty acid biosynthetic process"/>
    <property type="evidence" value="ECO:0007669"/>
    <property type="project" value="UniProtKB-KW"/>
</dbReference>
<comment type="caution">
    <text evidence="11">The sequence shown here is derived from an EMBL/GenBank/DDBJ whole genome shotgun (WGS) entry which is preliminary data.</text>
</comment>
<evidence type="ECO:0000313" key="11">
    <source>
        <dbReference type="EMBL" id="GIZ04386.1"/>
    </source>
</evidence>
<keyword evidence="12" id="KW-1185">Reference proteome</keyword>
<gene>
    <name evidence="11" type="ORF">CEXT_392091</name>
</gene>
<name>A0AAV4YEE2_CAEEX</name>
<evidence type="ECO:0000313" key="12">
    <source>
        <dbReference type="Proteomes" id="UP001054945"/>
    </source>
</evidence>
<keyword evidence="2" id="KW-0444">Lipid biosynthesis</keyword>
<evidence type="ECO:0000256" key="3">
    <source>
        <dbReference type="ARBA" id="ARBA00022679"/>
    </source>
</evidence>
<keyword evidence="8 10" id="KW-0472">Membrane</keyword>
<keyword evidence="9" id="KW-0275">Fatty acid biosynthesis</keyword>
<dbReference type="Pfam" id="PF01151">
    <property type="entry name" value="ELO"/>
    <property type="match status" value="1"/>
</dbReference>
<keyword evidence="6 10" id="KW-1133">Transmembrane helix</keyword>
<evidence type="ECO:0000256" key="9">
    <source>
        <dbReference type="ARBA" id="ARBA00023160"/>
    </source>
</evidence>
<sequence>MGPSVQKYLWWKNYITIIQLIQFVLTIIYQTQLILFPPVYCKVSMFLIMIIMVISVVFFFLFMDFYFKTYQKRRKPQLKH</sequence>
<dbReference type="EMBL" id="BPLR01001727">
    <property type="protein sequence ID" value="GIZ04386.1"/>
    <property type="molecule type" value="Genomic_DNA"/>
</dbReference>
<keyword evidence="4 10" id="KW-0812">Transmembrane</keyword>
<evidence type="ECO:0000256" key="6">
    <source>
        <dbReference type="ARBA" id="ARBA00022989"/>
    </source>
</evidence>